<evidence type="ECO:0000256" key="2">
    <source>
        <dbReference type="PROSITE-ProRule" id="PRU00108"/>
    </source>
</evidence>
<reference evidence="6" key="1">
    <citation type="journal article" date="2023" name="Plant J.">
        <title>The genome of the king protea, Protea cynaroides.</title>
        <authorList>
            <person name="Chang J."/>
            <person name="Duong T.A."/>
            <person name="Schoeman C."/>
            <person name="Ma X."/>
            <person name="Roodt D."/>
            <person name="Barker N."/>
            <person name="Li Z."/>
            <person name="Van de Peer Y."/>
            <person name="Mizrachi E."/>
        </authorList>
    </citation>
    <scope>NUCLEOTIDE SEQUENCE</scope>
    <source>
        <tissue evidence="6">Young leaves</tissue>
    </source>
</reference>
<dbReference type="Pfam" id="PF00046">
    <property type="entry name" value="Homeodomain"/>
    <property type="match status" value="1"/>
</dbReference>
<dbReference type="Gene3D" id="1.10.10.60">
    <property type="entry name" value="Homeodomain-like"/>
    <property type="match status" value="1"/>
</dbReference>
<protein>
    <recommendedName>
        <fullName evidence="5">Homeobox domain-containing protein</fullName>
    </recommendedName>
</protein>
<evidence type="ECO:0000259" key="5">
    <source>
        <dbReference type="PROSITE" id="PS50071"/>
    </source>
</evidence>
<dbReference type="InterPro" id="IPR009057">
    <property type="entry name" value="Homeodomain-like_sf"/>
</dbReference>
<dbReference type="PROSITE" id="PS50071">
    <property type="entry name" value="HOMEOBOX_2"/>
    <property type="match status" value="1"/>
</dbReference>
<proteinExistence type="predicted"/>
<accession>A0A9Q0GLE3</accession>
<keyword evidence="2 3" id="KW-0238">DNA-binding</keyword>
<evidence type="ECO:0000256" key="1">
    <source>
        <dbReference type="ARBA" id="ARBA00004123"/>
    </source>
</evidence>
<dbReference type="OrthoDB" id="10605496at2759"/>
<dbReference type="GO" id="GO:0003677">
    <property type="term" value="F:DNA binding"/>
    <property type="evidence" value="ECO:0007669"/>
    <property type="project" value="UniProtKB-UniRule"/>
</dbReference>
<keyword evidence="2 3" id="KW-0539">Nucleus</keyword>
<evidence type="ECO:0000313" key="6">
    <source>
        <dbReference type="EMBL" id="KAJ4950002.1"/>
    </source>
</evidence>
<evidence type="ECO:0000313" key="7">
    <source>
        <dbReference type="Proteomes" id="UP001141806"/>
    </source>
</evidence>
<keyword evidence="7" id="KW-1185">Reference proteome</keyword>
<comment type="caution">
    <text evidence="6">The sequence shown here is derived from an EMBL/GenBank/DDBJ whole genome shotgun (WGS) entry which is preliminary data.</text>
</comment>
<dbReference type="EMBL" id="JAMYWD010000012">
    <property type="protein sequence ID" value="KAJ4950002.1"/>
    <property type="molecule type" value="Genomic_DNA"/>
</dbReference>
<name>A0A9Q0GLE3_9MAGN</name>
<dbReference type="SMART" id="SM00389">
    <property type="entry name" value="HOX"/>
    <property type="match status" value="1"/>
</dbReference>
<dbReference type="Proteomes" id="UP001141806">
    <property type="component" value="Unassembled WGS sequence"/>
</dbReference>
<dbReference type="InterPro" id="IPR001356">
    <property type="entry name" value="HD"/>
</dbReference>
<dbReference type="AlphaFoldDB" id="A0A9Q0GLE3"/>
<feature type="compositionally biased region" description="Polar residues" evidence="4">
    <location>
        <begin position="223"/>
        <end position="233"/>
    </location>
</feature>
<dbReference type="SUPFAM" id="SSF46689">
    <property type="entry name" value="Homeodomain-like"/>
    <property type="match status" value="1"/>
</dbReference>
<evidence type="ECO:0000256" key="4">
    <source>
        <dbReference type="SAM" id="MobiDB-lite"/>
    </source>
</evidence>
<gene>
    <name evidence="6" type="ORF">NE237_026834</name>
</gene>
<feature type="domain" description="Homeobox" evidence="5">
    <location>
        <begin position="142"/>
        <end position="207"/>
    </location>
</feature>
<feature type="region of interest" description="Disordered" evidence="4">
    <location>
        <begin position="202"/>
        <end position="237"/>
    </location>
</feature>
<organism evidence="6 7">
    <name type="scientific">Protea cynaroides</name>
    <dbReference type="NCBI Taxonomy" id="273540"/>
    <lineage>
        <taxon>Eukaryota</taxon>
        <taxon>Viridiplantae</taxon>
        <taxon>Streptophyta</taxon>
        <taxon>Embryophyta</taxon>
        <taxon>Tracheophyta</taxon>
        <taxon>Spermatophyta</taxon>
        <taxon>Magnoliopsida</taxon>
        <taxon>Proteales</taxon>
        <taxon>Proteaceae</taxon>
        <taxon>Protea</taxon>
    </lineage>
</organism>
<feature type="DNA-binding region" description="Homeobox" evidence="2">
    <location>
        <begin position="144"/>
        <end position="208"/>
    </location>
</feature>
<comment type="subcellular location">
    <subcellularLocation>
        <location evidence="1 2 3">Nucleus</location>
    </subcellularLocation>
</comment>
<keyword evidence="2 3" id="KW-0371">Homeobox</keyword>
<evidence type="ECO:0000256" key="3">
    <source>
        <dbReference type="RuleBase" id="RU000682"/>
    </source>
</evidence>
<dbReference type="GO" id="GO:0005634">
    <property type="term" value="C:nucleus"/>
    <property type="evidence" value="ECO:0007669"/>
    <property type="project" value="UniProtKB-SubCell"/>
</dbReference>
<sequence>MTSSSPSHPTTRLPLPPTCPIGWYTISLYIDQTGANVSSSIFVSHEHVDHRYSQAHELAELASNPLVNACYAREDPMVPAKIGDLSGGLYGTGGGDHEALGSGEDFSNYIHAHMPTVTDPEGTNTVKISSSQVQNDVQNESKISFRKRWYPTEEQKQILINAYVQHKYPTLDQVIKLVKILNTFERKTNDVKVGAWFKNRRKRENDKEKATRRVSFASGSAPRINNSSEGNNNPDKKINYSLKMQREEEDKDQGGEIEMVDNLNVLGFW</sequence>
<dbReference type="CDD" id="cd00086">
    <property type="entry name" value="homeodomain"/>
    <property type="match status" value="1"/>
</dbReference>